<protein>
    <recommendedName>
        <fullName evidence="1">Haem-binding uptake Tiki superfamily ChaN domain-containing protein</fullName>
    </recommendedName>
</protein>
<proteinExistence type="predicted"/>
<dbReference type="Proteomes" id="UP000075391">
    <property type="component" value="Unassembled WGS sequence"/>
</dbReference>
<dbReference type="SUPFAM" id="SSF159501">
    <property type="entry name" value="EreA/ChaN-like"/>
    <property type="match status" value="1"/>
</dbReference>
<name>A0A150WEA8_BDEBC</name>
<dbReference type="InterPro" id="IPR007314">
    <property type="entry name" value="Cofac_haem-bd_dom"/>
</dbReference>
<organism evidence="2 3">
    <name type="scientific">Bdellovibrio bacteriovorus</name>
    <dbReference type="NCBI Taxonomy" id="959"/>
    <lineage>
        <taxon>Bacteria</taxon>
        <taxon>Pseudomonadati</taxon>
        <taxon>Bdellovibrionota</taxon>
        <taxon>Bdellovibrionia</taxon>
        <taxon>Bdellovibrionales</taxon>
        <taxon>Pseudobdellovibrionaceae</taxon>
        <taxon>Bdellovibrio</taxon>
    </lineage>
</organism>
<dbReference type="AlphaFoldDB" id="A0A150WEA8"/>
<dbReference type="EMBL" id="LUKF01000017">
    <property type="protein sequence ID" value="KYG61326.1"/>
    <property type="molecule type" value="Genomic_DNA"/>
</dbReference>
<dbReference type="Pfam" id="PF04187">
    <property type="entry name" value="Cofac_haem_bdg"/>
    <property type="match status" value="1"/>
</dbReference>
<evidence type="ECO:0000259" key="1">
    <source>
        <dbReference type="Pfam" id="PF04187"/>
    </source>
</evidence>
<feature type="domain" description="Haem-binding uptake Tiki superfamily ChaN" evidence="1">
    <location>
        <begin position="39"/>
        <end position="142"/>
    </location>
</feature>
<dbReference type="Gene3D" id="3.40.50.11550">
    <property type="match status" value="1"/>
</dbReference>
<evidence type="ECO:0000313" key="2">
    <source>
        <dbReference type="EMBL" id="KYG61326.1"/>
    </source>
</evidence>
<gene>
    <name evidence="2" type="ORF">AZI85_09380</name>
</gene>
<evidence type="ECO:0000313" key="3">
    <source>
        <dbReference type="Proteomes" id="UP000075391"/>
    </source>
</evidence>
<sequence length="530" mass="61472">MQRQVRHRLGEDTPELMRYHKTYNKEFLKKWTASNKEALWEQVSQSQVVMMGDFHALHQSQKAQLRILRSLPKGRKVVLAVEFFEAADQEKIDKYLSGKISEKEFLKSVQWQSKWGFPWEHYRPLMRWAQKHKISVRGLNKSYKKRTAMTLKSRDVFAGKKIAELVQEFPDHLVFVIYGDLHLAAPHIPEEVTKIIGKPFAKKILRIFQNSESIYFQLLNKELEASTDLVRLSQNIFCLMSVPPWVKWQNYLMYLEQTYDLGLRDEDEDDDDDEDDEQLDYTDHVGRYVKIIADELGLNVSVDALSVYTARDSSFWMQARESYDVKTLRWIEAMIGEGMSFYLPEIKAAYLARATVNHAASLAMRYIHAQSSAMTKILMDVPSDFLSLIWLEGTAYFGSKIINHKRKTDTIADIKASLATRGPSELGKEALQLALAQKMHELMVITGVPGHRLQAKPRKKWSYMIAAQLLGGMLGERLYNGYRKKMVSTTTLRHFLSKPVDSKHFQVAYYDMLEVIESLPTLFHSKKEKL</sequence>
<reference evidence="2 3" key="1">
    <citation type="submission" date="2016-03" db="EMBL/GenBank/DDBJ databases">
        <authorList>
            <person name="Ploux O."/>
        </authorList>
    </citation>
    <scope>NUCLEOTIDE SEQUENCE [LARGE SCALE GENOMIC DNA]</scope>
    <source>
        <strain evidence="2 3">BER2</strain>
    </source>
</reference>
<accession>A0A150WEA8</accession>
<comment type="caution">
    <text evidence="2">The sequence shown here is derived from an EMBL/GenBank/DDBJ whole genome shotgun (WGS) entry which is preliminary data.</text>
</comment>